<dbReference type="Proteomes" id="UP000478052">
    <property type="component" value="Unassembled WGS sequence"/>
</dbReference>
<feature type="compositionally biased region" description="Low complexity" evidence="1">
    <location>
        <begin position="202"/>
        <end position="219"/>
    </location>
</feature>
<dbReference type="PROSITE" id="PS50304">
    <property type="entry name" value="TUDOR"/>
    <property type="match status" value="4"/>
</dbReference>
<feature type="domain" description="Tudor" evidence="2">
    <location>
        <begin position="1698"/>
        <end position="1756"/>
    </location>
</feature>
<gene>
    <name evidence="3" type="ORF">FWK35_00002936</name>
</gene>
<evidence type="ECO:0000256" key="1">
    <source>
        <dbReference type="SAM" id="MobiDB-lite"/>
    </source>
</evidence>
<dbReference type="Gene3D" id="2.40.50.90">
    <property type="match status" value="4"/>
</dbReference>
<comment type="caution">
    <text evidence="3">The sequence shown here is derived from an EMBL/GenBank/DDBJ whole genome shotgun (WGS) entry which is preliminary data.</text>
</comment>
<dbReference type="GO" id="GO:0005737">
    <property type="term" value="C:cytoplasm"/>
    <property type="evidence" value="ECO:0007669"/>
    <property type="project" value="UniProtKB-ARBA"/>
</dbReference>
<evidence type="ECO:0000313" key="4">
    <source>
        <dbReference type="Proteomes" id="UP000478052"/>
    </source>
</evidence>
<protein>
    <recommendedName>
        <fullName evidence="2">Tudor domain-containing protein</fullName>
    </recommendedName>
</protein>
<dbReference type="InterPro" id="IPR035437">
    <property type="entry name" value="SNase_OB-fold_sf"/>
</dbReference>
<evidence type="ECO:0000313" key="3">
    <source>
        <dbReference type="EMBL" id="KAF0766857.1"/>
    </source>
</evidence>
<dbReference type="PANTHER" id="PTHR22948:SF76">
    <property type="entry name" value="FI20010P1-RELATED"/>
    <property type="match status" value="1"/>
</dbReference>
<dbReference type="OrthoDB" id="10023235at2759"/>
<keyword evidence="4" id="KW-1185">Reference proteome</keyword>
<dbReference type="InterPro" id="IPR050621">
    <property type="entry name" value="Tudor_domain_containing"/>
</dbReference>
<feature type="domain" description="Tudor" evidence="2">
    <location>
        <begin position="289"/>
        <end position="347"/>
    </location>
</feature>
<dbReference type="CDD" id="cd20379">
    <property type="entry name" value="Tudor_dTUD-like"/>
    <property type="match status" value="3"/>
</dbReference>
<dbReference type="SMART" id="SM00333">
    <property type="entry name" value="TUDOR"/>
    <property type="match status" value="8"/>
</dbReference>
<accession>A0A6G0Z8H5</accession>
<proteinExistence type="predicted"/>
<evidence type="ECO:0000259" key="2">
    <source>
        <dbReference type="PROSITE" id="PS50304"/>
    </source>
</evidence>
<dbReference type="Pfam" id="PF00567">
    <property type="entry name" value="TUDOR"/>
    <property type="match status" value="7"/>
</dbReference>
<dbReference type="InterPro" id="IPR002999">
    <property type="entry name" value="Tudor"/>
</dbReference>
<feature type="domain" description="Tudor" evidence="2">
    <location>
        <begin position="701"/>
        <end position="759"/>
    </location>
</feature>
<dbReference type="Gene3D" id="2.30.30.140">
    <property type="match status" value="7"/>
</dbReference>
<sequence>MQIHLLPSDFKNIYIATTKEKMDKRLKDMQLISLQSSSYDKVTTFKLFEIVAVEIKGEWYRGKLFSFNEFLTDNTRIELIDIGSVYQTKLENLYILPYFFTYEPLALPIKFKDFIPKKTTFFVKPLLQDSNLHEGAVLVDVNCNDKMLVNGVEEKQLLESKKDINFVNDSKQKSVQNMKNGYDNNELSINSVDDSKIRNTQNMSNGHSNSNSSSYLSSSSRKDSNFSQEKLNNMPLKNEDYCILTYFEDFTSLYVGKAIKSDKDGSYNFFDFDTLCKTACSTDKILKCDPIVGDIVKVFSSQNDGLFRAKILKNNNGNYDVFYIDYGNIETVPSNVIFELADELKKPGIAVKIGLCDLKNTQLTEQIKNMFNMFCDVGKLFVVVRNELDEKSKNCLENVKLKDLENGSYINSKYIMNYLSIQPETTPVQFDENTSIVHNNNNQLGDLKNNDIVFLKHFEDMKSVYILKNVQLLNDVMIKIINDKTAVRKKELNVGDIVKVLCKRSQYRAKIKKIDGNLIYVKNIDFGYCELVEPNSVCELPDDLLKIPGLAIKVGIKEPLIKKTQDLIVFIENIERIPLYLEFEEGNANRYQEITLRRKDNSENVFEEFIKSNKNQLIYNGISSKCVDNGTIIKSSESSINDFQNITLTIGDYCIISYFKDFNNIYLCKAVKSDSNDDYEMHNLPIILKTMNSEDRNTKINPAIGDIVKVFSNSFNDFYRAKILNINDNKFHVSYIDFGNTEFVSSNEIFELSDELKIKTKLPTPVAIKVPQNAKTTDEIQKFFDNLINDSVVLCIEHIDGLENIKLKELKSGRIVNTELSNLLPVEKIPINNFENPSVAHIVDVECTKAHDLGNDKISKETKNSFTAENDHLKMKEDKNSPGDFKFGPLKNRDLVHLRYFDDSTSVFVSRSSEEHLKLFYDVTTRTFQDNTKTKKLDIEVGDIVKAMFIDNMTYRAKVLKKVDNNSFYISFIDFGNEETVHVDDIFDLPEDLKKIPGLCVKIGIKGSPIVEKTNNVVSKYLEDLEDELLYIEFDEGNPNGLKEANLKRKNNSDIFEELFKILGKPMVTKEESTQQAQDITKNETLLINSPEPEVISNIELSSGDTVFCSHFEDFNHLYLCKSSKNNTKPENYSVIINAKMAKDIVVKEMPKYKDIVRVKFEDKIFRAKVLDKCEEKYSVFLIDIGKNINVLADNIFELPSSLKNIPGLAVKVGLKGTTDLIITSDVKDYFYNLWHNDPIPLILRYDEGNFNYLNEVNLIKQSNGHDIIDDLIKICNKSDNISNKSKPAQVTKSNGSNINNWQILSGDHVEFLFGNNIDNIYVRKIKLYEEFKNVLDQLKEENSENYKPITPKPNDIVAVYSTKFNGIYRARVQMPSMDDSNRIKCSLIDIGQIDMIPPKFIFSLPNYVLLNKVIENYPAKFSEQFCEMSLTTKNGSALLSTGLTGAFVQCFVDIELLNIWERKISRKDKNICCEDFVCALHFQLDDLVTHFEIEKPRGFVHKTTKQKYPISRPRSIPSIFPNHPKYLTSSKQKRTASKQCVPNMVRRVTLAGLNKNFNTKITSYLSSLKGKTYIMEYDKKSEQWHKQEVVLKELQSNLSINDEIQKLFSNDVSSVPISQQRRLERKIILPETKESVLEKPSHPIKSGSSVFITNFENFNSIFIRDASYEFIENFNAFNKAMLKYYRNAKNNIPKENLKIGDKVCVQSLMNVVMHSRALIIDIVDNNYNVFYLDYGNTELVNAEDIMDLPKELEKFQDFVIKVQLQNMPPLNTKNEIQLIKNHFNKKFITPNATLSIEFNELNPKGLDDVVLRTEYYKKDIVEDIRDLLNAPPLNIKITGQNKNTEQQTSSHGVFPYPARRQL</sequence>
<reference evidence="3 4" key="1">
    <citation type="submission" date="2019-08" db="EMBL/GenBank/DDBJ databases">
        <title>Whole genome of Aphis craccivora.</title>
        <authorList>
            <person name="Voronova N.V."/>
            <person name="Shulinski R.S."/>
            <person name="Bandarenka Y.V."/>
            <person name="Zhorov D.G."/>
            <person name="Warner D."/>
        </authorList>
    </citation>
    <scope>NUCLEOTIDE SEQUENCE [LARGE SCALE GENOMIC DNA]</scope>
    <source>
        <strain evidence="3">180601</strain>
        <tissue evidence="3">Whole Body</tissue>
    </source>
</reference>
<dbReference type="EMBL" id="VUJU01001090">
    <property type="protein sequence ID" value="KAF0766857.1"/>
    <property type="molecule type" value="Genomic_DNA"/>
</dbReference>
<name>A0A6G0Z8H5_APHCR</name>
<dbReference type="PANTHER" id="PTHR22948">
    <property type="entry name" value="TUDOR DOMAIN CONTAINING PROTEIN"/>
    <property type="match status" value="1"/>
</dbReference>
<feature type="domain" description="Tudor" evidence="2">
    <location>
        <begin position="938"/>
        <end position="996"/>
    </location>
</feature>
<organism evidence="3 4">
    <name type="scientific">Aphis craccivora</name>
    <name type="common">Cowpea aphid</name>
    <dbReference type="NCBI Taxonomy" id="307492"/>
    <lineage>
        <taxon>Eukaryota</taxon>
        <taxon>Metazoa</taxon>
        <taxon>Ecdysozoa</taxon>
        <taxon>Arthropoda</taxon>
        <taxon>Hexapoda</taxon>
        <taxon>Insecta</taxon>
        <taxon>Pterygota</taxon>
        <taxon>Neoptera</taxon>
        <taxon>Paraneoptera</taxon>
        <taxon>Hemiptera</taxon>
        <taxon>Sternorrhyncha</taxon>
        <taxon>Aphidomorpha</taxon>
        <taxon>Aphidoidea</taxon>
        <taxon>Aphididae</taxon>
        <taxon>Aphidini</taxon>
        <taxon>Aphis</taxon>
        <taxon>Aphis</taxon>
    </lineage>
</organism>
<dbReference type="SUPFAM" id="SSF63748">
    <property type="entry name" value="Tudor/PWWP/MBT"/>
    <property type="match status" value="6"/>
</dbReference>
<feature type="region of interest" description="Disordered" evidence="1">
    <location>
        <begin position="198"/>
        <end position="226"/>
    </location>
</feature>
<feature type="region of interest" description="Disordered" evidence="1">
    <location>
        <begin position="1841"/>
        <end position="1863"/>
    </location>
</feature>
<feature type="compositionally biased region" description="Polar residues" evidence="1">
    <location>
        <begin position="1841"/>
        <end position="1852"/>
    </location>
</feature>